<dbReference type="RefSeq" id="XP_011499434.1">
    <property type="nucleotide sequence ID" value="XM_011501132.1"/>
</dbReference>
<accession>A0AAJ6YJX6</accession>
<evidence type="ECO:0000313" key="3">
    <source>
        <dbReference type="Proteomes" id="UP000695007"/>
    </source>
</evidence>
<evidence type="ECO:0000313" key="4">
    <source>
        <dbReference type="RefSeq" id="XP_011499434.1"/>
    </source>
</evidence>
<dbReference type="FunFam" id="2.60.40.780:FF:000001">
    <property type="entry name" value="von Hippel-Lindau disease tumor suppressor"/>
    <property type="match status" value="1"/>
</dbReference>
<dbReference type="GeneID" id="105363445"/>
<dbReference type="InterPro" id="IPR037140">
    <property type="entry name" value="VHL_beta_dom_sf"/>
</dbReference>
<feature type="domain" description="von Hippel-Lindau disease tumour suppressor beta" evidence="2">
    <location>
        <begin position="14"/>
        <end position="90"/>
    </location>
</feature>
<reference evidence="4" key="1">
    <citation type="submission" date="2025-08" db="UniProtKB">
        <authorList>
            <consortium name="RefSeq"/>
        </authorList>
    </citation>
    <scope>IDENTIFICATION</scope>
</reference>
<dbReference type="SUPFAM" id="SSF49468">
    <property type="entry name" value="VHL"/>
    <property type="match status" value="1"/>
</dbReference>
<dbReference type="Gene3D" id="1.10.750.10">
    <property type="entry name" value="von Hippel-Lindau disease tumour suppressor, alpha domain"/>
    <property type="match status" value="1"/>
</dbReference>
<dbReference type="InterPro" id="IPR024053">
    <property type="entry name" value="VHL_beta_dom"/>
</dbReference>
<dbReference type="Pfam" id="PF01847">
    <property type="entry name" value="VHL"/>
    <property type="match status" value="1"/>
</dbReference>
<protein>
    <submittedName>
        <fullName evidence="4">Protein Vhl</fullName>
    </submittedName>
</protein>
<dbReference type="InterPro" id="IPR037139">
    <property type="entry name" value="VHL_alpha_dom_sf"/>
</dbReference>
<dbReference type="Proteomes" id="UP000695007">
    <property type="component" value="Unplaced"/>
</dbReference>
<name>A0AAJ6YJX6_9HYME</name>
<dbReference type="CDD" id="cd05468">
    <property type="entry name" value="pVHL"/>
    <property type="match status" value="1"/>
</dbReference>
<evidence type="ECO:0000256" key="1">
    <source>
        <dbReference type="ARBA" id="ARBA00010057"/>
    </source>
</evidence>
<sequence length="170" mass="20646">MEQQEEDEQLPPTLRSIHNRHSSFVKFINTTRHNIGVYWIDYQGKMVCYRVLGCRDHVEINTFVTHPWIFVDEETKDRFPGNGEEVFFPEPWFAKYRGMRPFELPARIERTPVYITLPLYSLRDLCLREIKRRLRYDWQAFDLEIPWSLQHELHVLQPRKPEQRDRDLGS</sequence>
<dbReference type="Gene3D" id="2.60.40.780">
    <property type="entry name" value="von Hippel-Lindau disease tumour suppressor, beta domain"/>
    <property type="match status" value="1"/>
</dbReference>
<keyword evidence="3" id="KW-1185">Reference proteome</keyword>
<dbReference type="InterPro" id="IPR036208">
    <property type="entry name" value="VHL_sf"/>
</dbReference>
<dbReference type="KEGG" id="csol:105363445"/>
<dbReference type="AlphaFoldDB" id="A0AAJ6YJX6"/>
<evidence type="ECO:0000259" key="2">
    <source>
        <dbReference type="Pfam" id="PF01847"/>
    </source>
</evidence>
<gene>
    <name evidence="4" type="primary">LOC105363445</name>
</gene>
<dbReference type="InterPro" id="IPR022772">
    <property type="entry name" value="VHL_tumour_suppress_b/a_dom"/>
</dbReference>
<organism evidence="3 4">
    <name type="scientific">Ceratosolen solmsi marchali</name>
    <dbReference type="NCBI Taxonomy" id="326594"/>
    <lineage>
        <taxon>Eukaryota</taxon>
        <taxon>Metazoa</taxon>
        <taxon>Ecdysozoa</taxon>
        <taxon>Arthropoda</taxon>
        <taxon>Hexapoda</taxon>
        <taxon>Insecta</taxon>
        <taxon>Pterygota</taxon>
        <taxon>Neoptera</taxon>
        <taxon>Endopterygota</taxon>
        <taxon>Hymenoptera</taxon>
        <taxon>Apocrita</taxon>
        <taxon>Proctotrupomorpha</taxon>
        <taxon>Chalcidoidea</taxon>
        <taxon>Agaonidae</taxon>
        <taxon>Agaoninae</taxon>
        <taxon>Ceratosolen</taxon>
    </lineage>
</organism>
<comment type="similarity">
    <text evidence="1">Belongs to the VHL family.</text>
</comment>
<proteinExistence type="inferred from homology"/>